<dbReference type="InterPro" id="IPR036291">
    <property type="entry name" value="NAD(P)-bd_dom_sf"/>
</dbReference>
<dbReference type="PIRSF" id="PIRSF000103">
    <property type="entry name" value="HIBADH"/>
    <property type="match status" value="1"/>
</dbReference>
<dbReference type="Gene3D" id="3.40.50.720">
    <property type="entry name" value="NAD(P)-binding Rossmann-like Domain"/>
    <property type="match status" value="1"/>
</dbReference>
<dbReference type="InterPro" id="IPR051265">
    <property type="entry name" value="HIBADH-related_NP60_sf"/>
</dbReference>
<dbReference type="GO" id="GO:0008442">
    <property type="term" value="F:3-hydroxyisobutyrate dehydrogenase activity"/>
    <property type="evidence" value="ECO:0007669"/>
    <property type="project" value="UniProtKB-EC"/>
</dbReference>
<name>A0A853BH66_9ACTN</name>
<dbReference type="PANTHER" id="PTHR43580:SF2">
    <property type="entry name" value="CYTOKINE-LIKE NUCLEAR FACTOR N-PAC"/>
    <property type="match status" value="1"/>
</dbReference>
<dbReference type="PROSITE" id="PS00895">
    <property type="entry name" value="3_HYDROXYISOBUT_DH"/>
    <property type="match status" value="1"/>
</dbReference>
<organism evidence="7 8">
    <name type="scientific">Streptomonospora nanhaiensis</name>
    <dbReference type="NCBI Taxonomy" id="1323731"/>
    <lineage>
        <taxon>Bacteria</taxon>
        <taxon>Bacillati</taxon>
        <taxon>Actinomycetota</taxon>
        <taxon>Actinomycetes</taxon>
        <taxon>Streptosporangiales</taxon>
        <taxon>Nocardiopsidaceae</taxon>
        <taxon>Streptomonospora</taxon>
    </lineage>
</organism>
<evidence type="ECO:0000313" key="8">
    <source>
        <dbReference type="Proteomes" id="UP000575985"/>
    </source>
</evidence>
<dbReference type="Pfam" id="PF14833">
    <property type="entry name" value="NAD_binding_11"/>
    <property type="match status" value="1"/>
</dbReference>
<dbReference type="SUPFAM" id="SSF48179">
    <property type="entry name" value="6-phosphogluconate dehydrogenase C-terminal domain-like"/>
    <property type="match status" value="1"/>
</dbReference>
<evidence type="ECO:0000256" key="4">
    <source>
        <dbReference type="PIRSR" id="PIRSR000103-1"/>
    </source>
</evidence>
<evidence type="ECO:0000256" key="2">
    <source>
        <dbReference type="ARBA" id="ARBA00023002"/>
    </source>
</evidence>
<evidence type="ECO:0000259" key="5">
    <source>
        <dbReference type="Pfam" id="PF03446"/>
    </source>
</evidence>
<proteinExistence type="inferred from homology"/>
<dbReference type="RefSeq" id="WP_179766308.1">
    <property type="nucleotide sequence ID" value="NZ_JACCFO010000001.1"/>
</dbReference>
<dbReference type="EMBL" id="JACCFO010000001">
    <property type="protein sequence ID" value="NYI94653.1"/>
    <property type="molecule type" value="Genomic_DNA"/>
</dbReference>
<dbReference type="GO" id="GO:0016054">
    <property type="term" value="P:organic acid catabolic process"/>
    <property type="evidence" value="ECO:0007669"/>
    <property type="project" value="UniProtKB-ARBA"/>
</dbReference>
<dbReference type="GO" id="GO:0051287">
    <property type="term" value="F:NAD binding"/>
    <property type="evidence" value="ECO:0007669"/>
    <property type="project" value="InterPro"/>
</dbReference>
<comment type="caution">
    <text evidence="7">The sequence shown here is derived from an EMBL/GenBank/DDBJ whole genome shotgun (WGS) entry which is preliminary data.</text>
</comment>
<feature type="active site" evidence="4">
    <location>
        <position position="177"/>
    </location>
</feature>
<evidence type="ECO:0000256" key="3">
    <source>
        <dbReference type="ARBA" id="ARBA00023027"/>
    </source>
</evidence>
<dbReference type="InterPro" id="IPR008927">
    <property type="entry name" value="6-PGluconate_DH-like_C_sf"/>
</dbReference>
<dbReference type="Gene3D" id="1.10.1040.10">
    <property type="entry name" value="N-(1-d-carboxylethyl)-l-norvaline Dehydrogenase, domain 2"/>
    <property type="match status" value="1"/>
</dbReference>
<protein>
    <submittedName>
        <fullName evidence="7">3-hydroxyisobutyrate dehydrogenase</fullName>
        <ecNumber evidence="7">1.1.1.31</ecNumber>
    </submittedName>
</protein>
<feature type="domain" description="6-phosphogluconate dehydrogenase NADP-binding" evidence="5">
    <location>
        <begin position="12"/>
        <end position="168"/>
    </location>
</feature>
<dbReference type="InterPro" id="IPR006115">
    <property type="entry name" value="6PGDH_NADP-bd"/>
</dbReference>
<keyword evidence="8" id="KW-1185">Reference proteome</keyword>
<dbReference type="Pfam" id="PF03446">
    <property type="entry name" value="NAD_binding_2"/>
    <property type="match status" value="1"/>
</dbReference>
<dbReference type="EC" id="1.1.1.31" evidence="7"/>
<dbReference type="AlphaFoldDB" id="A0A853BH66"/>
<dbReference type="SUPFAM" id="SSF51735">
    <property type="entry name" value="NAD(P)-binding Rossmann-fold domains"/>
    <property type="match status" value="1"/>
</dbReference>
<evidence type="ECO:0000259" key="6">
    <source>
        <dbReference type="Pfam" id="PF14833"/>
    </source>
</evidence>
<evidence type="ECO:0000313" key="7">
    <source>
        <dbReference type="EMBL" id="NYI94653.1"/>
    </source>
</evidence>
<dbReference type="PANTHER" id="PTHR43580">
    <property type="entry name" value="OXIDOREDUCTASE GLYR1-RELATED"/>
    <property type="match status" value="1"/>
</dbReference>
<dbReference type="InterPro" id="IPR015815">
    <property type="entry name" value="HIBADH-related"/>
</dbReference>
<dbReference type="GO" id="GO:0050661">
    <property type="term" value="F:NADP binding"/>
    <property type="evidence" value="ECO:0007669"/>
    <property type="project" value="InterPro"/>
</dbReference>
<keyword evidence="3" id="KW-0520">NAD</keyword>
<keyword evidence="2 7" id="KW-0560">Oxidoreductase</keyword>
<gene>
    <name evidence="7" type="ORF">HNR12_000930</name>
</gene>
<feature type="domain" description="3-hydroxyisobutyrate dehydrogenase-like NAD-binding" evidence="6">
    <location>
        <begin position="176"/>
        <end position="290"/>
    </location>
</feature>
<evidence type="ECO:0000256" key="1">
    <source>
        <dbReference type="ARBA" id="ARBA00009080"/>
    </source>
</evidence>
<dbReference type="Proteomes" id="UP000575985">
    <property type="component" value="Unassembled WGS sequence"/>
</dbReference>
<dbReference type="InterPro" id="IPR029154">
    <property type="entry name" value="HIBADH-like_NADP-bd"/>
</dbReference>
<dbReference type="InterPro" id="IPR013328">
    <property type="entry name" value="6PGD_dom2"/>
</dbReference>
<comment type="similarity">
    <text evidence="1">Belongs to the HIBADH-related family.</text>
</comment>
<accession>A0A853BH66</accession>
<sequence length="305" mass="30974">MAGSGEAEGAAGFIGLGIMGQPMALNLARAGTPLVVWNRTPQRCAPVVAAGARHAGGPGEVLASCRTVVLMLADEPAVDAVLGRGTERFGAVRGRTLVQMGTLRPAYSARLAADVHAAGGAYVEAPVSGSRGPAEAGHLVAMLAGPAQEVERVRPLLGPVCAEVFTCGDVPSALETKLAVNVFLITMATGLAESFHFAERHGIDPALLERILDAGPMASAVSRAKARKLTAADFTPQAAIADVLKNSRLAAEAARERGAAAPLLDAAHALYTETDALGFGRSDMAAVVQALRARSAAPPAPGAPA</sequence>
<reference evidence="7 8" key="1">
    <citation type="submission" date="2020-07" db="EMBL/GenBank/DDBJ databases">
        <title>Sequencing the genomes of 1000 actinobacteria strains.</title>
        <authorList>
            <person name="Klenk H.-P."/>
        </authorList>
    </citation>
    <scope>NUCLEOTIDE SEQUENCE [LARGE SCALE GENOMIC DNA]</scope>
    <source>
        <strain evidence="7 8">DSM 45927</strain>
    </source>
</reference>
<dbReference type="InterPro" id="IPR002204">
    <property type="entry name" value="3-OH-isobutyrate_DH-rel_CS"/>
</dbReference>